<feature type="compositionally biased region" description="Basic and acidic residues" evidence="8">
    <location>
        <begin position="232"/>
        <end position="255"/>
    </location>
</feature>
<dbReference type="CDD" id="cd16266">
    <property type="entry name" value="IF2_aeIF5B_IV"/>
    <property type="match status" value="1"/>
</dbReference>
<dbReference type="SUPFAM" id="SSF50447">
    <property type="entry name" value="Translation proteins"/>
    <property type="match status" value="1"/>
</dbReference>
<dbReference type="InterPro" id="IPR029459">
    <property type="entry name" value="EFTU-type"/>
</dbReference>
<evidence type="ECO:0000256" key="4">
    <source>
        <dbReference type="ARBA" id="ARBA00022741"/>
    </source>
</evidence>
<dbReference type="InterPro" id="IPR015760">
    <property type="entry name" value="TIF_IF2"/>
</dbReference>
<feature type="compositionally biased region" description="Basic and acidic residues" evidence="8">
    <location>
        <begin position="323"/>
        <end position="332"/>
    </location>
</feature>
<name>A0ABR3GSS0_9PEZI</name>
<dbReference type="EMBL" id="JBBBZM010000016">
    <property type="protein sequence ID" value="KAL0638969.1"/>
    <property type="molecule type" value="Genomic_DNA"/>
</dbReference>
<feature type="compositionally biased region" description="Basic and acidic residues" evidence="8">
    <location>
        <begin position="339"/>
        <end position="379"/>
    </location>
</feature>
<dbReference type="GO" id="GO:0003743">
    <property type="term" value="F:translation initiation factor activity"/>
    <property type="evidence" value="ECO:0007669"/>
    <property type="project" value="UniProtKB-KW"/>
</dbReference>
<feature type="region of interest" description="Disordered" evidence="8">
    <location>
        <begin position="318"/>
        <end position="432"/>
    </location>
</feature>
<dbReference type="InterPro" id="IPR005225">
    <property type="entry name" value="Small_GTP-bd"/>
</dbReference>
<dbReference type="SUPFAM" id="SSF52540">
    <property type="entry name" value="P-loop containing nucleoside triphosphate hydrolases"/>
    <property type="match status" value="1"/>
</dbReference>
<evidence type="ECO:0000256" key="2">
    <source>
        <dbReference type="ARBA" id="ARBA00013824"/>
    </source>
</evidence>
<feature type="compositionally biased region" description="Low complexity" evidence="8">
    <location>
        <begin position="451"/>
        <end position="462"/>
    </location>
</feature>
<evidence type="ECO:0000259" key="9">
    <source>
        <dbReference type="PROSITE" id="PS51722"/>
    </source>
</evidence>
<reference evidence="10 11" key="1">
    <citation type="submission" date="2024-02" db="EMBL/GenBank/DDBJ databases">
        <title>Discinaceae phylogenomics.</title>
        <authorList>
            <person name="Dirks A.C."/>
            <person name="James T.Y."/>
        </authorList>
    </citation>
    <scope>NUCLEOTIDE SEQUENCE [LARGE SCALE GENOMIC DNA]</scope>
    <source>
        <strain evidence="10 11">ACD0624</strain>
    </source>
</reference>
<dbReference type="PANTHER" id="PTHR43381:SF4">
    <property type="entry name" value="EUKARYOTIC TRANSLATION INITIATION FACTOR 5B"/>
    <property type="match status" value="1"/>
</dbReference>
<dbReference type="Gene3D" id="3.40.50.300">
    <property type="entry name" value="P-loop containing nucleotide triphosphate hydrolases"/>
    <property type="match status" value="1"/>
</dbReference>
<sequence>MAKKDKKSKKVVDDSWENELGEDLTAQPTATTTAKDAEPPVINDAAPVITTAADEDFGGGLMSAIRKNAEKKKKKGKGGKAATEADEDATPTGDSTPLPTPAAPVEVTEIDDDDFGPVKKGKKGKAAAAAKVVAVVVPESEAVPASEAGDEEETGGRVKSKKEKEKEKKERQKQQKKEQAAKKKQPGATADESAAKPDGAAAVPTPAAAAEPAKAAKGKKIPAALLALQRQQEQRRLQEEEQKRLEEEERKKIEEEERLIEEEERKKEEVKARKKEKERLKKEELKKAGKYLTPKQKEAARLAELRLQQMREAGMIVVGLEGQDDRKKSGFDKKKKKGGKEAKGPTEEELKVAEAKKEEERLAAEAKVKAEEEAKKAEEDLAAAAEAKDDADVLDSWEEALDEDGNVKESWDQETEDEAESGTAATKKQGIAPPKVSVRIIAYYETANGAAKPANGAKPAPKGKFDDEEEDSEEESEDEEKTATQRQIVLRKEEAAARRQKRQAEAEAAASVDDLRSPICCILGHVDTGKTKLLDKIRQTNVQEGEAGGITQQIGATYFPMEAIRQKTAVVNQDGKMEFKVPGLLVIDTPGHESFTNLRSRGSSLCNIAILVIDIMHGLEPQTLESIQLLRGRKTPFIVALNKIDRLYDWKPVPNNGFRDSLSKQKKSVQSEFKDRLDKTIVALQEQGLNSALFYDNKNVGKYVSLVPTSAHTGEGIPDMLKLLVSLTQQRMAEKLMYLSELECTVLEVKVIEGLGTTIDVILSNGVLREGDRIVMCGLNGAITTNVRALLTPQPLKELRVKGSYVHHKEVKAALGVKIAANDLEHAIAGSRLLVVGPDDDEEDLEEEVMSDLEQLFSKVSTSGAGVAVQASTLGSLEALLEFLKQSKIPVATISIGPVYKRDVMRAGTMLEKHKEFAVMLCFDVKIDKEAQQYADDVGVKIFTADIIYHLFDAFTVHQADALALKKKESAANAVFPCILNPVAVFNKKDPIVVGVDVIEGSLRVGTPICAVKKNPITGEVETVNLGRVTSIELNHKAIPIVKKGQPSVAVKIEGPNQPLYGRQLEEKDVLYSLISRKTIDTLKTHFREEVSKEDWHLMVNLKKVFNIT</sequence>
<feature type="compositionally biased region" description="Basic and acidic residues" evidence="8">
    <location>
        <begin position="263"/>
        <end position="280"/>
    </location>
</feature>
<feature type="compositionally biased region" description="Acidic residues" evidence="8">
    <location>
        <begin position="466"/>
        <end position="480"/>
    </location>
</feature>
<dbReference type="CDD" id="cd01887">
    <property type="entry name" value="IF2_eIF5B"/>
    <property type="match status" value="1"/>
</dbReference>
<feature type="region of interest" description="Disordered" evidence="8">
    <location>
        <begin position="231"/>
        <end position="280"/>
    </location>
</feature>
<evidence type="ECO:0000313" key="11">
    <source>
        <dbReference type="Proteomes" id="UP001447188"/>
    </source>
</evidence>
<comment type="similarity">
    <text evidence="1">Belongs to the TRAFAC class translation factor GTPase superfamily. Classic translation factor GTPase family. IF-2 subfamily.</text>
</comment>
<feature type="compositionally biased region" description="Low complexity" evidence="8">
    <location>
        <begin position="126"/>
        <end position="147"/>
    </location>
</feature>
<proteinExistence type="inferred from homology"/>
<dbReference type="Gene3D" id="3.40.50.10050">
    <property type="entry name" value="Translation initiation factor IF- 2, domain 3"/>
    <property type="match status" value="1"/>
</dbReference>
<dbReference type="InterPro" id="IPR000795">
    <property type="entry name" value="T_Tr_GTP-bd_dom"/>
</dbReference>
<gene>
    <name evidence="10" type="primary">FUN12</name>
    <name evidence="10" type="ORF">Q9L58_002020</name>
</gene>
<dbReference type="InterPro" id="IPR027417">
    <property type="entry name" value="P-loop_NTPase"/>
</dbReference>
<dbReference type="CDD" id="cd03703">
    <property type="entry name" value="aeIF5B_II"/>
    <property type="match status" value="1"/>
</dbReference>
<keyword evidence="4" id="KW-0547">Nucleotide-binding</keyword>
<protein>
    <recommendedName>
        <fullName evidence="2">Eukaryotic translation initiation factor 5B</fullName>
    </recommendedName>
    <alternativeName>
        <fullName evidence="7">Translation initiation factor IF-2</fullName>
    </alternativeName>
</protein>
<keyword evidence="6" id="KW-0342">GTP-binding</keyword>
<dbReference type="InterPro" id="IPR009000">
    <property type="entry name" value="Transl_B-barrel_sf"/>
</dbReference>
<comment type="caution">
    <text evidence="10">The sequence shown here is derived from an EMBL/GenBank/DDBJ whole genome shotgun (WGS) entry which is preliminary data.</text>
</comment>
<feature type="compositionally biased region" description="Basic residues" evidence="8">
    <location>
        <begin position="69"/>
        <end position="78"/>
    </location>
</feature>
<feature type="compositionally biased region" description="Acidic residues" evidence="8">
    <location>
        <begin position="392"/>
        <end position="404"/>
    </location>
</feature>
<feature type="region of interest" description="Disordered" evidence="8">
    <location>
        <begin position="1"/>
        <end position="43"/>
    </location>
</feature>
<evidence type="ECO:0000256" key="6">
    <source>
        <dbReference type="ARBA" id="ARBA00023134"/>
    </source>
</evidence>
<evidence type="ECO:0000313" key="10">
    <source>
        <dbReference type="EMBL" id="KAL0638969.1"/>
    </source>
</evidence>
<dbReference type="InterPro" id="IPR023115">
    <property type="entry name" value="TIF_IF2_dom3"/>
</dbReference>
<evidence type="ECO:0000256" key="5">
    <source>
        <dbReference type="ARBA" id="ARBA00022917"/>
    </source>
</evidence>
<evidence type="ECO:0000256" key="7">
    <source>
        <dbReference type="ARBA" id="ARBA00032478"/>
    </source>
</evidence>
<dbReference type="Gene3D" id="2.40.30.10">
    <property type="entry name" value="Translation factors"/>
    <property type="match status" value="2"/>
</dbReference>
<dbReference type="SUPFAM" id="SSF52156">
    <property type="entry name" value="Initiation factor IF2/eIF5b, domain 3"/>
    <property type="match status" value="1"/>
</dbReference>
<dbReference type="InterPro" id="IPR036925">
    <property type="entry name" value="TIF_IF2_dom3_sf"/>
</dbReference>
<evidence type="ECO:0000256" key="3">
    <source>
        <dbReference type="ARBA" id="ARBA00022540"/>
    </source>
</evidence>
<dbReference type="Proteomes" id="UP001447188">
    <property type="component" value="Unassembled WGS sequence"/>
</dbReference>
<dbReference type="NCBIfam" id="NF003078">
    <property type="entry name" value="PRK04004.1"/>
    <property type="match status" value="1"/>
</dbReference>
<dbReference type="Pfam" id="PF11987">
    <property type="entry name" value="IF-2"/>
    <property type="match status" value="1"/>
</dbReference>
<feature type="compositionally biased region" description="Basic and acidic residues" evidence="8">
    <location>
        <begin position="162"/>
        <end position="181"/>
    </location>
</feature>
<feature type="region of interest" description="Disordered" evidence="8">
    <location>
        <begin position="69"/>
        <end position="219"/>
    </location>
</feature>
<dbReference type="Pfam" id="PF14578">
    <property type="entry name" value="GTP_EFTU_D4"/>
    <property type="match status" value="1"/>
</dbReference>
<feature type="compositionally biased region" description="Low complexity" evidence="8">
    <location>
        <begin position="200"/>
        <end position="219"/>
    </location>
</feature>
<dbReference type="NCBIfam" id="TIGR00231">
    <property type="entry name" value="small_GTP"/>
    <property type="match status" value="1"/>
</dbReference>
<dbReference type="PANTHER" id="PTHR43381">
    <property type="entry name" value="TRANSLATION INITIATION FACTOR IF-2-RELATED"/>
    <property type="match status" value="1"/>
</dbReference>
<keyword evidence="5" id="KW-0648">Protein biosynthesis</keyword>
<dbReference type="PRINTS" id="PR00315">
    <property type="entry name" value="ELONGATNFCT"/>
</dbReference>
<evidence type="ECO:0000256" key="8">
    <source>
        <dbReference type="SAM" id="MobiDB-lite"/>
    </source>
</evidence>
<evidence type="ECO:0000256" key="1">
    <source>
        <dbReference type="ARBA" id="ARBA00007733"/>
    </source>
</evidence>
<keyword evidence="11" id="KW-1185">Reference proteome</keyword>
<keyword evidence="3 10" id="KW-0396">Initiation factor</keyword>
<dbReference type="Pfam" id="PF00009">
    <property type="entry name" value="GTP_EFTU"/>
    <property type="match status" value="1"/>
</dbReference>
<organism evidence="10 11">
    <name type="scientific">Discina gigas</name>
    <dbReference type="NCBI Taxonomy" id="1032678"/>
    <lineage>
        <taxon>Eukaryota</taxon>
        <taxon>Fungi</taxon>
        <taxon>Dikarya</taxon>
        <taxon>Ascomycota</taxon>
        <taxon>Pezizomycotina</taxon>
        <taxon>Pezizomycetes</taxon>
        <taxon>Pezizales</taxon>
        <taxon>Discinaceae</taxon>
        <taxon>Discina</taxon>
    </lineage>
</organism>
<feature type="region of interest" description="Disordered" evidence="8">
    <location>
        <begin position="451"/>
        <end position="487"/>
    </location>
</feature>
<dbReference type="PROSITE" id="PS51722">
    <property type="entry name" value="G_TR_2"/>
    <property type="match status" value="1"/>
</dbReference>
<accession>A0ABR3GSS0</accession>
<feature type="domain" description="Tr-type G" evidence="9">
    <location>
        <begin position="515"/>
        <end position="733"/>
    </location>
</feature>